<evidence type="ECO:0000313" key="3">
    <source>
        <dbReference type="Proteomes" id="UP000266841"/>
    </source>
</evidence>
<evidence type="ECO:0000256" key="1">
    <source>
        <dbReference type="SAM" id="MobiDB-lite"/>
    </source>
</evidence>
<comment type="caution">
    <text evidence="2">The sequence shown here is derived from an EMBL/GenBank/DDBJ whole genome shotgun (WGS) entry which is preliminary data.</text>
</comment>
<organism evidence="2 3">
    <name type="scientific">Thalassiosira oceanica</name>
    <name type="common">Marine diatom</name>
    <dbReference type="NCBI Taxonomy" id="159749"/>
    <lineage>
        <taxon>Eukaryota</taxon>
        <taxon>Sar</taxon>
        <taxon>Stramenopiles</taxon>
        <taxon>Ochrophyta</taxon>
        <taxon>Bacillariophyta</taxon>
        <taxon>Coscinodiscophyceae</taxon>
        <taxon>Thalassiosirophycidae</taxon>
        <taxon>Thalassiosirales</taxon>
        <taxon>Thalassiosiraceae</taxon>
        <taxon>Thalassiosira</taxon>
    </lineage>
</organism>
<feature type="region of interest" description="Disordered" evidence="1">
    <location>
        <begin position="1"/>
        <end position="23"/>
    </location>
</feature>
<dbReference type="Proteomes" id="UP000266841">
    <property type="component" value="Unassembled WGS sequence"/>
</dbReference>
<proteinExistence type="predicted"/>
<keyword evidence="3" id="KW-1185">Reference proteome</keyword>
<feature type="compositionally biased region" description="Basic and acidic residues" evidence="1">
    <location>
        <begin position="8"/>
        <end position="23"/>
    </location>
</feature>
<evidence type="ECO:0000313" key="2">
    <source>
        <dbReference type="EMBL" id="EJK77802.1"/>
    </source>
</evidence>
<sequence>MHKKRNRSAREMKDELKDSQDLERPEGEFRVTCTQPMLLPSHEHSVFAAHACCRGFFFLTAPLAITSYHTNKTRLAEAPFGPCGDDNGRRYKPQPRDRIGIATAFVPSRRWSPAAPGKPSFPYFKADYLPRRREQF</sequence>
<dbReference type="AlphaFoldDB" id="K0TRH4"/>
<gene>
    <name evidence="2" type="ORF">THAOC_00342</name>
</gene>
<name>K0TRH4_THAOC</name>
<accession>K0TRH4</accession>
<dbReference type="EMBL" id="AGNL01000394">
    <property type="protein sequence ID" value="EJK77802.1"/>
    <property type="molecule type" value="Genomic_DNA"/>
</dbReference>
<reference evidence="2 3" key="1">
    <citation type="journal article" date="2012" name="Genome Biol.">
        <title>Genome and low-iron response of an oceanic diatom adapted to chronic iron limitation.</title>
        <authorList>
            <person name="Lommer M."/>
            <person name="Specht M."/>
            <person name="Roy A.S."/>
            <person name="Kraemer L."/>
            <person name="Andreson R."/>
            <person name="Gutowska M.A."/>
            <person name="Wolf J."/>
            <person name="Bergner S.V."/>
            <person name="Schilhabel M.B."/>
            <person name="Klostermeier U.C."/>
            <person name="Beiko R.G."/>
            <person name="Rosenstiel P."/>
            <person name="Hippler M."/>
            <person name="Laroche J."/>
        </authorList>
    </citation>
    <scope>NUCLEOTIDE SEQUENCE [LARGE SCALE GENOMIC DNA]</scope>
    <source>
        <strain evidence="2 3">CCMP1005</strain>
    </source>
</reference>
<protein>
    <submittedName>
        <fullName evidence="2">Uncharacterized protein</fullName>
    </submittedName>
</protein>